<dbReference type="EMBL" id="JBHTEK010000001">
    <property type="protein sequence ID" value="MFC7668103.1"/>
    <property type="molecule type" value="Genomic_DNA"/>
</dbReference>
<dbReference type="Proteomes" id="UP001596513">
    <property type="component" value="Unassembled WGS sequence"/>
</dbReference>
<organism evidence="2 3">
    <name type="scientific">Hymenobacter humi</name>
    <dbReference type="NCBI Taxonomy" id="1411620"/>
    <lineage>
        <taxon>Bacteria</taxon>
        <taxon>Pseudomonadati</taxon>
        <taxon>Bacteroidota</taxon>
        <taxon>Cytophagia</taxon>
        <taxon>Cytophagales</taxon>
        <taxon>Hymenobacteraceae</taxon>
        <taxon>Hymenobacter</taxon>
    </lineage>
</organism>
<feature type="region of interest" description="Disordered" evidence="1">
    <location>
        <begin position="1"/>
        <end position="28"/>
    </location>
</feature>
<evidence type="ECO:0000313" key="3">
    <source>
        <dbReference type="Proteomes" id="UP001596513"/>
    </source>
</evidence>
<proteinExistence type="predicted"/>
<protein>
    <submittedName>
        <fullName evidence="2">Uncharacterized protein</fullName>
    </submittedName>
</protein>
<gene>
    <name evidence="2" type="ORF">ACFQT0_12440</name>
</gene>
<sequence>MQQSFAQTGGPLWQAAATPTARAAGKQQPGSWFTLDAAQLKARLSLAPVETSPADAVTLELPFPDGTLHRFAMTRVPVMAPALAARYPQIQTYAGQALTDRATSVRLETTPAGLHAQVLTPTGPLSVVAEGAANLYHSRADAPDAFECLARQLPTQQRLLGGTPPAAPAPYGARCARCGWPWQPPASTPRAWAAARWPARSPLW</sequence>
<evidence type="ECO:0000256" key="1">
    <source>
        <dbReference type="SAM" id="MobiDB-lite"/>
    </source>
</evidence>
<accession>A0ABW2U6Y8</accession>
<keyword evidence="3" id="KW-1185">Reference proteome</keyword>
<comment type="caution">
    <text evidence="2">The sequence shown here is derived from an EMBL/GenBank/DDBJ whole genome shotgun (WGS) entry which is preliminary data.</text>
</comment>
<name>A0ABW2U6Y8_9BACT</name>
<evidence type="ECO:0000313" key="2">
    <source>
        <dbReference type="EMBL" id="MFC7668103.1"/>
    </source>
</evidence>
<dbReference type="RefSeq" id="WP_380203157.1">
    <property type="nucleotide sequence ID" value="NZ_JBHTEK010000001.1"/>
</dbReference>
<feature type="compositionally biased region" description="Low complexity" evidence="1">
    <location>
        <begin position="15"/>
        <end position="24"/>
    </location>
</feature>
<reference evidence="3" key="1">
    <citation type="journal article" date="2019" name="Int. J. Syst. Evol. Microbiol.">
        <title>The Global Catalogue of Microorganisms (GCM) 10K type strain sequencing project: providing services to taxonomists for standard genome sequencing and annotation.</title>
        <authorList>
            <consortium name="The Broad Institute Genomics Platform"/>
            <consortium name="The Broad Institute Genome Sequencing Center for Infectious Disease"/>
            <person name="Wu L."/>
            <person name="Ma J."/>
        </authorList>
    </citation>
    <scope>NUCLEOTIDE SEQUENCE [LARGE SCALE GENOMIC DNA]</scope>
    <source>
        <strain evidence="3">JCM 19635</strain>
    </source>
</reference>